<dbReference type="PATRIC" id="fig|1069642.3.peg.1222"/>
<sequence>MKIYVFRHAQKAMDFSGDPDLTAEGHAQASKLLDKVLKEELPRPTELWVSPKKRTHSTFRPLSQHLGLPLITQDALLEQKGDETLSDFRNRISKLLENAATKSEATIFMCSHYDWVVEAMGVAPADKDLSSDADFSHWSPCQHVGFHVNSDGVFEFIELKRIQL</sequence>
<organism evidence="1 2">
    <name type="scientific">Bdellovibrio bacteriovorus str. Tiberius</name>
    <dbReference type="NCBI Taxonomy" id="1069642"/>
    <lineage>
        <taxon>Bacteria</taxon>
        <taxon>Pseudomonadati</taxon>
        <taxon>Bdellovibrionota</taxon>
        <taxon>Bdellovibrionia</taxon>
        <taxon>Bdellovibrionales</taxon>
        <taxon>Pseudobdellovibrionaceae</taxon>
        <taxon>Bdellovibrio</taxon>
    </lineage>
</organism>
<protein>
    <submittedName>
        <fullName evidence="1">Phosphoglycerate mutase</fullName>
    </submittedName>
</protein>
<evidence type="ECO:0000313" key="2">
    <source>
        <dbReference type="Proteomes" id="UP000010074"/>
    </source>
</evidence>
<dbReference type="CDD" id="cd07067">
    <property type="entry name" value="HP_PGM_like"/>
    <property type="match status" value="1"/>
</dbReference>
<dbReference type="Proteomes" id="UP000010074">
    <property type="component" value="Chromosome"/>
</dbReference>
<dbReference type="OrthoDB" id="5292777at2"/>
<dbReference type="HOGENOM" id="CLU_1623910_0_0_7"/>
<gene>
    <name evidence="1" type="ORF">Bdt_1237</name>
</gene>
<dbReference type="RefSeq" id="WP_015090401.1">
    <property type="nucleotide sequence ID" value="NC_019567.1"/>
</dbReference>
<accession>K7YMF0</accession>
<dbReference type="SUPFAM" id="SSF53254">
    <property type="entry name" value="Phosphoglycerate mutase-like"/>
    <property type="match status" value="1"/>
</dbReference>
<name>K7YMF0_BDEBC</name>
<proteinExistence type="predicted"/>
<dbReference type="Gene3D" id="3.40.50.1240">
    <property type="entry name" value="Phosphoglycerate mutase-like"/>
    <property type="match status" value="1"/>
</dbReference>
<evidence type="ECO:0000313" key="1">
    <source>
        <dbReference type="EMBL" id="AFY00936.1"/>
    </source>
</evidence>
<dbReference type="InterPro" id="IPR013078">
    <property type="entry name" value="His_Pase_superF_clade-1"/>
</dbReference>
<reference evidence="1 2" key="1">
    <citation type="journal article" date="2012" name="BMC Genomics">
        <title>Genome analysis of a simultaneously predatory and prey-independent, novel Bdellovibrio bacteriovorus from the River Tiber, supports in silico predictions of both ancient and recent lateral gene transfer from diverse bacteria.</title>
        <authorList>
            <person name="Hobley L."/>
            <person name="Lerner T.R."/>
            <person name="Williams L.E."/>
            <person name="Lambert C."/>
            <person name="Till R."/>
            <person name="Milner D.S."/>
            <person name="Basford S.M."/>
            <person name="Capeness M.J."/>
            <person name="Fenton A.K."/>
            <person name="Atterbury R.J."/>
            <person name="Harris M.A."/>
            <person name="Sockett R.E."/>
        </authorList>
    </citation>
    <scope>NUCLEOTIDE SEQUENCE [LARGE SCALE GENOMIC DNA]</scope>
    <source>
        <strain evidence="1 2">Tiberius</strain>
    </source>
</reference>
<dbReference type="Pfam" id="PF00300">
    <property type="entry name" value="His_Phos_1"/>
    <property type="match status" value="1"/>
</dbReference>
<dbReference type="InterPro" id="IPR029033">
    <property type="entry name" value="His_PPase_superfam"/>
</dbReference>
<dbReference type="AlphaFoldDB" id="K7YMF0"/>
<dbReference type="STRING" id="1069642.Bdt_1237"/>
<dbReference type="EMBL" id="CP002930">
    <property type="protein sequence ID" value="AFY00936.1"/>
    <property type="molecule type" value="Genomic_DNA"/>
</dbReference>
<dbReference type="KEGG" id="bbat:Bdt_1237"/>